<feature type="transmembrane region" description="Helical" evidence="9">
    <location>
        <begin position="402"/>
        <end position="424"/>
    </location>
</feature>
<dbReference type="GO" id="GO:0016020">
    <property type="term" value="C:membrane"/>
    <property type="evidence" value="ECO:0007669"/>
    <property type="project" value="UniProtKB-SubCell"/>
</dbReference>
<evidence type="ECO:0000256" key="4">
    <source>
        <dbReference type="ARBA" id="ARBA00022692"/>
    </source>
</evidence>
<feature type="region of interest" description="Disordered" evidence="8">
    <location>
        <begin position="1"/>
        <end position="21"/>
    </location>
</feature>
<feature type="transmembrane region" description="Helical" evidence="9">
    <location>
        <begin position="266"/>
        <end position="284"/>
    </location>
</feature>
<gene>
    <name evidence="11" type="ORF">HG536_0F04260</name>
</gene>
<dbReference type="InterPro" id="IPR004841">
    <property type="entry name" value="AA-permease/SLC12A_dom"/>
</dbReference>
<comment type="subcellular location">
    <subcellularLocation>
        <location evidence="1">Membrane</location>
        <topology evidence="1">Multi-pass membrane protein</topology>
    </subcellularLocation>
</comment>
<keyword evidence="3" id="KW-0813">Transport</keyword>
<evidence type="ECO:0000256" key="5">
    <source>
        <dbReference type="ARBA" id="ARBA00022970"/>
    </source>
</evidence>
<evidence type="ECO:0000313" key="11">
    <source>
        <dbReference type="EMBL" id="QLL34100.1"/>
    </source>
</evidence>
<comment type="similarity">
    <text evidence="2">Belongs to the amino acid-polyamine-organocation (APC) superfamily. YAT (TC 2.A.3.10) family.</text>
</comment>
<dbReference type="FunFam" id="1.20.1740.10:FF:000006">
    <property type="entry name" value="General amino acid permease"/>
    <property type="match status" value="1"/>
</dbReference>
<feature type="domain" description="Amino acid permease/ SLC12A" evidence="10">
    <location>
        <begin position="68"/>
        <end position="540"/>
    </location>
</feature>
<keyword evidence="7 9" id="KW-0472">Membrane</keyword>
<dbReference type="AlphaFoldDB" id="A0A7G3ZKR4"/>
<organism evidence="11 12">
    <name type="scientific">Torulaspora globosa</name>
    <dbReference type="NCBI Taxonomy" id="48254"/>
    <lineage>
        <taxon>Eukaryota</taxon>
        <taxon>Fungi</taxon>
        <taxon>Dikarya</taxon>
        <taxon>Ascomycota</taxon>
        <taxon>Saccharomycotina</taxon>
        <taxon>Saccharomycetes</taxon>
        <taxon>Saccharomycetales</taxon>
        <taxon>Saccharomycetaceae</taxon>
        <taxon>Torulaspora</taxon>
    </lineage>
</organism>
<dbReference type="InterPro" id="IPR050524">
    <property type="entry name" value="APC_YAT"/>
</dbReference>
<evidence type="ECO:0000256" key="1">
    <source>
        <dbReference type="ARBA" id="ARBA00004141"/>
    </source>
</evidence>
<feature type="transmembrane region" description="Helical" evidence="9">
    <location>
        <begin position="183"/>
        <end position="204"/>
    </location>
</feature>
<evidence type="ECO:0000313" key="12">
    <source>
        <dbReference type="Proteomes" id="UP000515788"/>
    </source>
</evidence>
<proteinExistence type="inferred from homology"/>
<dbReference type="OrthoDB" id="3900342at2759"/>
<evidence type="ECO:0000256" key="6">
    <source>
        <dbReference type="ARBA" id="ARBA00022989"/>
    </source>
</evidence>
<feature type="transmembrane region" description="Helical" evidence="9">
    <location>
        <begin position="362"/>
        <end position="381"/>
    </location>
</feature>
<keyword evidence="4 9" id="KW-0812">Transmembrane</keyword>
<feature type="compositionally biased region" description="Basic and acidic residues" evidence="8">
    <location>
        <begin position="1"/>
        <end position="12"/>
    </location>
</feature>
<evidence type="ECO:0000256" key="7">
    <source>
        <dbReference type="ARBA" id="ARBA00023136"/>
    </source>
</evidence>
<protein>
    <recommendedName>
        <fullName evidence="10">Amino acid permease/ SLC12A domain-containing protein</fullName>
    </recommendedName>
</protein>
<feature type="transmembrane region" description="Helical" evidence="9">
    <location>
        <begin position="509"/>
        <end position="528"/>
    </location>
</feature>
<dbReference type="GO" id="GO:0015171">
    <property type="term" value="F:amino acid transmembrane transporter activity"/>
    <property type="evidence" value="ECO:0007669"/>
    <property type="project" value="TreeGrafter"/>
</dbReference>
<name>A0A7G3ZKR4_9SACH</name>
<feature type="transmembrane region" description="Helical" evidence="9">
    <location>
        <begin position="96"/>
        <end position="113"/>
    </location>
</feature>
<accession>A0A7G3ZKR4</accession>
<feature type="transmembrane region" description="Helical" evidence="9">
    <location>
        <begin position="436"/>
        <end position="457"/>
    </location>
</feature>
<evidence type="ECO:0000259" key="10">
    <source>
        <dbReference type="Pfam" id="PF00324"/>
    </source>
</evidence>
<feature type="region of interest" description="Disordered" evidence="8">
    <location>
        <begin position="35"/>
        <end position="59"/>
    </location>
</feature>
<dbReference type="KEGG" id="tgb:HG536_0F04260"/>
<keyword evidence="12" id="KW-1185">Reference proteome</keyword>
<feature type="compositionally biased region" description="Polar residues" evidence="8">
    <location>
        <begin position="36"/>
        <end position="50"/>
    </location>
</feature>
<reference evidence="11 12" key="1">
    <citation type="submission" date="2020-06" db="EMBL/GenBank/DDBJ databases">
        <title>The yeast mating-type switching endonuclease HO is a domesticated member of an unorthodox homing genetic element family.</title>
        <authorList>
            <person name="Coughlan A.Y."/>
            <person name="Lombardi L."/>
            <person name="Braun-Galleani S."/>
            <person name="Martos A.R."/>
            <person name="Galeote V."/>
            <person name="Bigey F."/>
            <person name="Dequin S."/>
            <person name="Byrne K.P."/>
            <person name="Wolfe K.H."/>
        </authorList>
    </citation>
    <scope>NUCLEOTIDE SEQUENCE [LARGE SCALE GENOMIC DNA]</scope>
    <source>
        <strain evidence="11 12">CBS764</strain>
    </source>
</reference>
<evidence type="ECO:0000256" key="2">
    <source>
        <dbReference type="ARBA" id="ARBA00006983"/>
    </source>
</evidence>
<dbReference type="Pfam" id="PF00324">
    <property type="entry name" value="AA_permease"/>
    <property type="match status" value="1"/>
</dbReference>
<dbReference type="NCBIfam" id="TIGR00913">
    <property type="entry name" value="2A0310"/>
    <property type="match status" value="1"/>
</dbReference>
<dbReference type="RefSeq" id="XP_037140774.1">
    <property type="nucleotide sequence ID" value="XM_037284878.1"/>
</dbReference>
<dbReference type="Proteomes" id="UP000515788">
    <property type="component" value="Chromosome 6"/>
</dbReference>
<evidence type="ECO:0000256" key="3">
    <source>
        <dbReference type="ARBA" id="ARBA00022448"/>
    </source>
</evidence>
<keyword evidence="6 9" id="KW-1133">Transmembrane helix</keyword>
<keyword evidence="5" id="KW-0029">Amino-acid transport</keyword>
<evidence type="ECO:0000256" key="8">
    <source>
        <dbReference type="SAM" id="MobiDB-lite"/>
    </source>
</evidence>
<dbReference type="Gene3D" id="1.20.1740.10">
    <property type="entry name" value="Amino acid/polyamine transporter I"/>
    <property type="match status" value="1"/>
</dbReference>
<feature type="transmembrane region" description="Helical" evidence="9">
    <location>
        <begin position="155"/>
        <end position="177"/>
    </location>
</feature>
<dbReference type="PANTHER" id="PTHR43341">
    <property type="entry name" value="AMINO ACID PERMEASE"/>
    <property type="match status" value="1"/>
</dbReference>
<feature type="transmembrane region" description="Helical" evidence="9">
    <location>
        <begin position="216"/>
        <end position="234"/>
    </location>
</feature>
<feature type="transmembrane region" description="Helical" evidence="9">
    <location>
        <begin position="69"/>
        <end position="90"/>
    </location>
</feature>
<dbReference type="PANTHER" id="PTHR43341:SF36">
    <property type="entry name" value="PROLINE-SPECIFIC PERMEASE"/>
    <property type="match status" value="1"/>
</dbReference>
<dbReference type="GeneID" id="59327315"/>
<feature type="transmembrane region" description="Helical" evidence="9">
    <location>
        <begin position="305"/>
        <end position="326"/>
    </location>
</feature>
<dbReference type="InterPro" id="IPR004762">
    <property type="entry name" value="Amino_acid_permease_fungi"/>
</dbReference>
<evidence type="ECO:0000256" key="9">
    <source>
        <dbReference type="SAM" id="Phobius"/>
    </source>
</evidence>
<sequence length="581" mass="63598">MFAKRDKEKEAVESGSGNGLFDKKAGQVVEIDLESLSAQGSSGKETSVGSQGRDDKQHRLKQGLSARHIQLIALGGAIGTGLFVGTSSTLHECGPAGLFISYVIISTVLYPIMNSFGEMVCYLPGDGSDSAGSVAHLVGRYVDPSLSFATGWNYFYCYVILVAAECTAASGVVTYWTDAVPTGAWITIFLVVCIGLNLSAVKYFGETEFWFASIKVLCIIGLIILSFILFWGGGPNHDRLGFRYWKNPGGFAHHITGGNLGNFLDIYTGIIKGAFAFILGPELVALASTECRDQRRNIARASRRFVWRLIFFYILGALSISVIVAYNDPVLASALEAGKPGAGSSPFVIGIQNAGIKVLPHIINACILTSAWSAGNAFTFASSRTLATMAANGQAPKILGKINRFGVPWVAVSLTGLISCLAYLNVSSSTASVFNWFTNISTISGFIGWDCGMVAYLRFRKAIKYNGLEDRLPYAPWGQKYLVWWSLFVVTLVIFTNGYAIFIPKFWNAADFVAAYITLPLFLLLWIGHKIYTRNLKKWWYSVEEIDVVTGLAEIEEKTRILDEQRQLPKGRFAKFMDVLL</sequence>
<dbReference type="PIRSF" id="PIRSF006060">
    <property type="entry name" value="AA_transporter"/>
    <property type="match status" value="1"/>
</dbReference>
<dbReference type="EMBL" id="CP059251">
    <property type="protein sequence ID" value="QLL34100.1"/>
    <property type="molecule type" value="Genomic_DNA"/>
</dbReference>
<feature type="transmembrane region" description="Helical" evidence="9">
    <location>
        <begin position="481"/>
        <end position="503"/>
    </location>
</feature>